<feature type="compositionally biased region" description="Low complexity" evidence="1">
    <location>
        <begin position="64"/>
        <end position="79"/>
    </location>
</feature>
<dbReference type="AlphaFoldDB" id="A0A8X7SWJ1"/>
<dbReference type="EMBL" id="LWDE02000605">
    <property type="protein sequence ID" value="KAE8246177.1"/>
    <property type="molecule type" value="Genomic_DNA"/>
</dbReference>
<evidence type="ECO:0000313" key="3">
    <source>
        <dbReference type="Proteomes" id="UP000077684"/>
    </source>
</evidence>
<comment type="caution">
    <text evidence="2">The sequence shown here is derived from an EMBL/GenBank/DDBJ whole genome shotgun (WGS) entry which is preliminary data.</text>
</comment>
<sequence>MAGSTSFSSAGEKLANAAVDAKNDVVSKTDDVVKQVQDRAEKVKQQTKDAFSSSSDKVTEATKSAGAASSSSSSSSSSPSEKKATDTSDSPPSGSWVPTFLTGARQSKLDAQIQSKIKTEISALRKKESDVRAAIDAALQAENEKESSGGTEKAGKSGVELRKELEELRGRLGKVAEKSTREIEGETEIRKAREEVVACYKAHPDRTLDCWEQAQAFKQAVAKAEQAFVRAQSTASKA</sequence>
<evidence type="ECO:0008006" key="4">
    <source>
        <dbReference type="Google" id="ProtNLM"/>
    </source>
</evidence>
<keyword evidence="3" id="KW-1185">Reference proteome</keyword>
<protein>
    <recommendedName>
        <fullName evidence="4">MICOS complex subunit MIC19</fullName>
    </recommendedName>
</protein>
<feature type="compositionally biased region" description="Basic and acidic residues" evidence="1">
    <location>
        <begin position="142"/>
        <end position="159"/>
    </location>
</feature>
<dbReference type="Pfam" id="PF07956">
    <property type="entry name" value="DUF1690"/>
    <property type="match status" value="1"/>
</dbReference>
<feature type="region of interest" description="Disordered" evidence="1">
    <location>
        <begin position="140"/>
        <end position="159"/>
    </location>
</feature>
<accession>A0A8X7SWJ1</accession>
<proteinExistence type="predicted"/>
<name>A0A8X7SWJ1_9BASI</name>
<organism evidence="2 3">
    <name type="scientific">Tilletia controversa</name>
    <name type="common">dwarf bunt fungus</name>
    <dbReference type="NCBI Taxonomy" id="13291"/>
    <lineage>
        <taxon>Eukaryota</taxon>
        <taxon>Fungi</taxon>
        <taxon>Dikarya</taxon>
        <taxon>Basidiomycota</taxon>
        <taxon>Ustilaginomycotina</taxon>
        <taxon>Exobasidiomycetes</taxon>
        <taxon>Tilletiales</taxon>
        <taxon>Tilletiaceae</taxon>
        <taxon>Tilletia</taxon>
    </lineage>
</organism>
<dbReference type="InterPro" id="IPR012471">
    <property type="entry name" value="DUF1690"/>
</dbReference>
<feature type="compositionally biased region" description="Basic and acidic residues" evidence="1">
    <location>
        <begin position="37"/>
        <end position="47"/>
    </location>
</feature>
<reference evidence="2" key="2">
    <citation type="journal article" date="2019" name="IMA Fungus">
        <title>Genome sequencing and comparison of five Tilletia species to identify candidate genes for the detection of regulated species infecting wheat.</title>
        <authorList>
            <person name="Nguyen H.D.T."/>
            <person name="Sultana T."/>
            <person name="Kesanakurti P."/>
            <person name="Hambleton S."/>
        </authorList>
    </citation>
    <scope>NUCLEOTIDE SEQUENCE</scope>
    <source>
        <strain evidence="2">DAOMC 236426</strain>
    </source>
</reference>
<reference evidence="2" key="1">
    <citation type="submission" date="2016-04" db="EMBL/GenBank/DDBJ databases">
        <authorList>
            <person name="Nguyen H.D."/>
            <person name="Samba Siva P."/>
            <person name="Cullis J."/>
            <person name="Levesque C.A."/>
            <person name="Hambleton S."/>
        </authorList>
    </citation>
    <scope>NUCLEOTIDE SEQUENCE</scope>
    <source>
        <strain evidence="2">DAOMC 236426</strain>
    </source>
</reference>
<evidence type="ECO:0000313" key="2">
    <source>
        <dbReference type="EMBL" id="KAE8246177.1"/>
    </source>
</evidence>
<feature type="region of interest" description="Disordered" evidence="1">
    <location>
        <begin position="37"/>
        <end position="101"/>
    </location>
</feature>
<dbReference type="Proteomes" id="UP000077684">
    <property type="component" value="Unassembled WGS sequence"/>
</dbReference>
<evidence type="ECO:0000256" key="1">
    <source>
        <dbReference type="SAM" id="MobiDB-lite"/>
    </source>
</evidence>
<gene>
    <name evidence="2" type="ORF">A4X06_0g5134</name>
</gene>